<name>A0A143PEB3_LUTPR</name>
<evidence type="ECO:0000259" key="2">
    <source>
        <dbReference type="Pfam" id="PF13472"/>
    </source>
</evidence>
<sequence length="421" mass="44545" precursor="true">MLKLNTRWRRALLTAAALTVTTSSTLHQDVSANALGDGHWVGSWATAPQGVIGAPSQYSNQTLRLIVRTSIGGNQVRVRLSNELGTQRIVIGAARIALRSVAESIDPATDRALTFGGVPSITIPAGAPVLSDPVALDAPPLSELAVSIYLPHPTSVSTVHLLGLQTSYVSAPDSGDLTDAGTLLPSSPIGSWPLLTGVQVDASRRAEAIVVLGDSITDGAGSTINANRRWPDMLSERLQARPSLDHLAVLNQGIIGNRLLRPGTGPVAQLLGAAGLARFDRDVVAQPAVGCAIVLLGINDIGAPASEAVSVDELIAGYRQLIERAHLRGIKIFGATLPPFEGATMPGFYSPEGEQKRQAINEWIRSAGEYDGMIDFDRALRDPDHPTRLSPVYDSGDHLHPNDAGTRAMAQAVPLRLFRLD</sequence>
<dbReference type="AlphaFoldDB" id="A0A143PEB3"/>
<reference evidence="4" key="2">
    <citation type="submission" date="2016-04" db="EMBL/GenBank/DDBJ databases">
        <title>First Complete Genome Sequence of a Subdivision 6 Acidobacterium.</title>
        <authorList>
            <person name="Huang S."/>
            <person name="Vieira S."/>
            <person name="Bunk B."/>
            <person name="Riedel T."/>
            <person name="Sproeer C."/>
            <person name="Overmann J."/>
        </authorList>
    </citation>
    <scope>NUCLEOTIDE SEQUENCE [LARGE SCALE GENOMIC DNA]</scope>
    <source>
        <strain evidence="4">DSM 100886 HEG_-6_39</strain>
    </source>
</reference>
<organism evidence="3 4">
    <name type="scientific">Luteitalea pratensis</name>
    <dbReference type="NCBI Taxonomy" id="1855912"/>
    <lineage>
        <taxon>Bacteria</taxon>
        <taxon>Pseudomonadati</taxon>
        <taxon>Acidobacteriota</taxon>
        <taxon>Vicinamibacteria</taxon>
        <taxon>Vicinamibacterales</taxon>
        <taxon>Vicinamibacteraceae</taxon>
        <taxon>Luteitalea</taxon>
    </lineage>
</organism>
<keyword evidence="4" id="KW-1185">Reference proteome</keyword>
<proteinExistence type="predicted"/>
<reference evidence="3 4" key="1">
    <citation type="journal article" date="2016" name="Genome Announc.">
        <title>First Complete Genome Sequence of a Subdivision 6 Acidobacterium Strain.</title>
        <authorList>
            <person name="Huang S."/>
            <person name="Vieira S."/>
            <person name="Bunk B."/>
            <person name="Riedel T."/>
            <person name="Sproer C."/>
            <person name="Overmann J."/>
        </authorList>
    </citation>
    <scope>NUCLEOTIDE SEQUENCE [LARGE SCALE GENOMIC DNA]</scope>
    <source>
        <strain evidence="4">DSM 100886 HEG_-6_39</strain>
    </source>
</reference>
<dbReference type="Gene3D" id="3.40.50.1110">
    <property type="entry name" value="SGNH hydrolase"/>
    <property type="match status" value="1"/>
</dbReference>
<accession>A0A143PEB3</accession>
<feature type="domain" description="SGNH hydrolase-type esterase" evidence="2">
    <location>
        <begin position="211"/>
        <end position="408"/>
    </location>
</feature>
<dbReference type="KEGG" id="abac:LuPra_00047"/>
<gene>
    <name evidence="3" type="ORF">LuPra_00047</name>
</gene>
<dbReference type="GO" id="GO:0016788">
    <property type="term" value="F:hydrolase activity, acting on ester bonds"/>
    <property type="evidence" value="ECO:0007669"/>
    <property type="project" value="UniProtKB-ARBA"/>
</dbReference>
<dbReference type="STRING" id="1855912.LuPra_00047"/>
<protein>
    <submittedName>
        <fullName evidence="3">GDSL-like Lipase/Acylhydrolase</fullName>
    </submittedName>
</protein>
<dbReference type="InterPro" id="IPR013830">
    <property type="entry name" value="SGNH_hydro"/>
</dbReference>
<evidence type="ECO:0000313" key="3">
    <source>
        <dbReference type="EMBL" id="AMY06887.1"/>
    </source>
</evidence>
<dbReference type="EMBL" id="CP015136">
    <property type="protein sequence ID" value="AMY06887.1"/>
    <property type="molecule type" value="Genomic_DNA"/>
</dbReference>
<feature type="chain" id="PRO_5007511167" evidence="1">
    <location>
        <begin position="28"/>
        <end position="421"/>
    </location>
</feature>
<keyword evidence="1" id="KW-0732">Signal</keyword>
<dbReference type="InterPro" id="IPR036514">
    <property type="entry name" value="SGNH_hydro_sf"/>
</dbReference>
<dbReference type="PANTHER" id="PTHR43784">
    <property type="entry name" value="GDSL-LIKE LIPASE/ACYLHYDROLASE, PUTATIVE (AFU_ORTHOLOGUE AFUA_2G00820)-RELATED"/>
    <property type="match status" value="1"/>
</dbReference>
<keyword evidence="3" id="KW-0378">Hydrolase</keyword>
<dbReference type="PANTHER" id="PTHR43784:SF2">
    <property type="entry name" value="GDSL-LIKE LIPASE_ACYLHYDROLASE, PUTATIVE (AFU_ORTHOLOGUE AFUA_2G00820)-RELATED"/>
    <property type="match status" value="1"/>
</dbReference>
<feature type="signal peptide" evidence="1">
    <location>
        <begin position="1"/>
        <end position="27"/>
    </location>
</feature>
<dbReference type="SUPFAM" id="SSF52266">
    <property type="entry name" value="SGNH hydrolase"/>
    <property type="match status" value="1"/>
</dbReference>
<dbReference type="Pfam" id="PF13472">
    <property type="entry name" value="Lipase_GDSL_2"/>
    <property type="match status" value="1"/>
</dbReference>
<dbReference type="PATRIC" id="fig|1813736.3.peg.46"/>
<evidence type="ECO:0000256" key="1">
    <source>
        <dbReference type="SAM" id="SignalP"/>
    </source>
</evidence>
<dbReference type="OrthoDB" id="1828825at2"/>
<dbReference type="CDD" id="cd01830">
    <property type="entry name" value="XynE_like"/>
    <property type="match status" value="1"/>
</dbReference>
<dbReference type="InterPro" id="IPR053140">
    <property type="entry name" value="GDSL_Rv0518-like"/>
</dbReference>
<dbReference type="Proteomes" id="UP000076079">
    <property type="component" value="Chromosome"/>
</dbReference>
<evidence type="ECO:0000313" key="4">
    <source>
        <dbReference type="Proteomes" id="UP000076079"/>
    </source>
</evidence>
<dbReference type="RefSeq" id="WP_110168901.1">
    <property type="nucleotide sequence ID" value="NZ_CP015136.1"/>
</dbReference>